<dbReference type="PANTHER" id="PTHR11014:SF63">
    <property type="entry name" value="METALLOPEPTIDASE, PUTATIVE (AFU_ORTHOLOGUE AFUA_6G09600)-RELATED"/>
    <property type="match status" value="1"/>
</dbReference>
<reference evidence="5" key="2">
    <citation type="submission" date="2020-09" db="EMBL/GenBank/DDBJ databases">
        <authorList>
            <person name="Sun Q."/>
            <person name="Ohkuma M."/>
        </authorList>
    </citation>
    <scope>NUCLEOTIDE SEQUENCE</scope>
    <source>
        <strain evidence="5">JCM 14719</strain>
    </source>
</reference>
<comment type="cofactor">
    <cofactor evidence="3">
        <name>Mn(2+)</name>
        <dbReference type="ChEBI" id="CHEBI:29035"/>
    </cofactor>
    <text evidence="3">The Mn(2+) ion enhances activity.</text>
</comment>
<protein>
    <submittedName>
        <fullName evidence="5">N-acyl-L-amino acid amidohydrolase</fullName>
    </submittedName>
</protein>
<keyword evidence="3" id="KW-0464">Manganese</keyword>
<dbReference type="RefSeq" id="WP_188817284.1">
    <property type="nucleotide sequence ID" value="NZ_BMOF01000023.1"/>
</dbReference>
<dbReference type="InterPro" id="IPR011650">
    <property type="entry name" value="Peptidase_M20_dimer"/>
</dbReference>
<evidence type="ECO:0000256" key="2">
    <source>
        <dbReference type="ARBA" id="ARBA00022801"/>
    </source>
</evidence>
<dbReference type="SUPFAM" id="SSF55031">
    <property type="entry name" value="Bacterial exopeptidase dimerisation domain"/>
    <property type="match status" value="1"/>
</dbReference>
<comment type="similarity">
    <text evidence="1">Belongs to the peptidase M20 family.</text>
</comment>
<reference evidence="5" key="1">
    <citation type="journal article" date="2014" name="Int. J. Syst. Evol. Microbiol.">
        <title>Complete genome sequence of Corynebacterium casei LMG S-19264T (=DSM 44701T), isolated from a smear-ripened cheese.</title>
        <authorList>
            <consortium name="US DOE Joint Genome Institute (JGI-PGF)"/>
            <person name="Walter F."/>
            <person name="Albersmeier A."/>
            <person name="Kalinowski J."/>
            <person name="Ruckert C."/>
        </authorList>
    </citation>
    <scope>NUCLEOTIDE SEQUENCE</scope>
    <source>
        <strain evidence="5">JCM 14719</strain>
    </source>
</reference>
<dbReference type="PIRSF" id="PIRSF005962">
    <property type="entry name" value="Pept_M20D_amidohydro"/>
    <property type="match status" value="1"/>
</dbReference>
<dbReference type="NCBIfam" id="TIGR01891">
    <property type="entry name" value="amidohydrolases"/>
    <property type="match status" value="1"/>
</dbReference>
<keyword evidence="6" id="KW-1185">Reference proteome</keyword>
<dbReference type="FunFam" id="3.30.70.360:FF:000014">
    <property type="entry name" value="N-acyl-L-amino acid amidohydrolase"/>
    <property type="match status" value="1"/>
</dbReference>
<feature type="binding site" evidence="3">
    <location>
        <position position="104"/>
    </location>
    <ligand>
        <name>Mn(2+)</name>
        <dbReference type="ChEBI" id="CHEBI:29035"/>
        <label>2</label>
    </ligand>
</feature>
<name>A0A8J3B772_9BACI</name>
<feature type="binding site" evidence="3">
    <location>
        <position position="138"/>
    </location>
    <ligand>
        <name>Mn(2+)</name>
        <dbReference type="ChEBI" id="CHEBI:29035"/>
        <label>2</label>
    </ligand>
</feature>
<dbReference type="Gene3D" id="3.30.70.360">
    <property type="match status" value="1"/>
</dbReference>
<dbReference type="Pfam" id="PF07687">
    <property type="entry name" value="M20_dimer"/>
    <property type="match status" value="1"/>
</dbReference>
<dbReference type="GO" id="GO:0046872">
    <property type="term" value="F:metal ion binding"/>
    <property type="evidence" value="ECO:0007669"/>
    <property type="project" value="UniProtKB-KW"/>
</dbReference>
<proteinExistence type="inferred from homology"/>
<evidence type="ECO:0000313" key="6">
    <source>
        <dbReference type="Proteomes" id="UP000637720"/>
    </source>
</evidence>
<evidence type="ECO:0000256" key="1">
    <source>
        <dbReference type="ARBA" id="ARBA00006153"/>
    </source>
</evidence>
<dbReference type="SUPFAM" id="SSF53187">
    <property type="entry name" value="Zn-dependent exopeptidases"/>
    <property type="match status" value="1"/>
</dbReference>
<sequence>MTSKWLWGDPRLQEWTVAVRRHLHAHPELSHEEVETARFVREQLESWGVETTAYGNNHVIGYVRGARPGRTVALRADLDALPVQEETGLPFASTRPGVMHACGHDGHTAILLTAARILAERRAELAGTVKVIFQHAEETVPGGARFLVEQGVLDDVDAIFGLHLWQPQAKGTVGVKAGPLMAAADKFTVRIQGKGGHGSMPHETVDPVVVAAAVIQNLQTVVSRNVSPLEPAVVSVGSVQAGEGYNVIPDSATLAGTVRTFREPVRRLIAERLRRVVDGVCAAYGATAEVAYTFGDPAVVNDPVMADLVRRVAEQVVGPDRVVEAEPSMGGEDFAYYLQQKPGCFFFIGMKGDVARYPHHHPRFTLDEDVLPIGVQMMVGVALAYLAARPG</sequence>
<evidence type="ECO:0000313" key="5">
    <source>
        <dbReference type="EMBL" id="GGK00749.1"/>
    </source>
</evidence>
<comment type="caution">
    <text evidence="5">The sequence shown here is derived from an EMBL/GenBank/DDBJ whole genome shotgun (WGS) entry which is preliminary data.</text>
</comment>
<dbReference type="InterPro" id="IPR002933">
    <property type="entry name" value="Peptidase_M20"/>
</dbReference>
<organism evidence="5 6">
    <name type="scientific">Calditerricola satsumensis</name>
    <dbReference type="NCBI Taxonomy" id="373054"/>
    <lineage>
        <taxon>Bacteria</taxon>
        <taxon>Bacillati</taxon>
        <taxon>Bacillota</taxon>
        <taxon>Bacilli</taxon>
        <taxon>Bacillales</taxon>
        <taxon>Bacillaceae</taxon>
        <taxon>Calditerricola</taxon>
    </lineage>
</organism>
<accession>A0A8J3B772</accession>
<dbReference type="Proteomes" id="UP000637720">
    <property type="component" value="Unassembled WGS sequence"/>
</dbReference>
<gene>
    <name evidence="5" type="ORF">GCM10007043_13480</name>
</gene>
<feature type="domain" description="Peptidase M20 dimerisation" evidence="4">
    <location>
        <begin position="186"/>
        <end position="260"/>
    </location>
</feature>
<dbReference type="AlphaFoldDB" id="A0A8J3B772"/>
<feature type="binding site" evidence="3">
    <location>
        <position position="163"/>
    </location>
    <ligand>
        <name>Mn(2+)</name>
        <dbReference type="ChEBI" id="CHEBI:29035"/>
        <label>2</label>
    </ligand>
</feature>
<feature type="binding site" evidence="3">
    <location>
        <position position="102"/>
    </location>
    <ligand>
        <name>Mn(2+)</name>
        <dbReference type="ChEBI" id="CHEBI:29035"/>
        <label>2</label>
    </ligand>
</feature>
<keyword evidence="3" id="KW-0479">Metal-binding</keyword>
<feature type="binding site" evidence="3">
    <location>
        <position position="360"/>
    </location>
    <ligand>
        <name>Mn(2+)</name>
        <dbReference type="ChEBI" id="CHEBI:29035"/>
        <label>2</label>
    </ligand>
</feature>
<dbReference type="EMBL" id="BMOF01000023">
    <property type="protein sequence ID" value="GGK00749.1"/>
    <property type="molecule type" value="Genomic_DNA"/>
</dbReference>
<dbReference type="InterPro" id="IPR017439">
    <property type="entry name" value="Amidohydrolase"/>
</dbReference>
<dbReference type="PANTHER" id="PTHR11014">
    <property type="entry name" value="PEPTIDASE M20 FAMILY MEMBER"/>
    <property type="match status" value="1"/>
</dbReference>
<dbReference type="Pfam" id="PF01546">
    <property type="entry name" value="Peptidase_M20"/>
    <property type="match status" value="1"/>
</dbReference>
<evidence type="ECO:0000259" key="4">
    <source>
        <dbReference type="Pfam" id="PF07687"/>
    </source>
</evidence>
<dbReference type="GO" id="GO:0016787">
    <property type="term" value="F:hydrolase activity"/>
    <property type="evidence" value="ECO:0007669"/>
    <property type="project" value="UniProtKB-KW"/>
</dbReference>
<dbReference type="Gene3D" id="3.40.630.10">
    <property type="entry name" value="Zn peptidases"/>
    <property type="match status" value="1"/>
</dbReference>
<evidence type="ECO:0000256" key="3">
    <source>
        <dbReference type="PIRSR" id="PIRSR005962-1"/>
    </source>
</evidence>
<dbReference type="InterPro" id="IPR036264">
    <property type="entry name" value="Bact_exopeptidase_dim_dom"/>
</dbReference>
<keyword evidence="2" id="KW-0378">Hydrolase</keyword>